<dbReference type="InterPro" id="IPR011332">
    <property type="entry name" value="Ribosomal_zn-bd"/>
</dbReference>
<dbReference type="AlphaFoldDB" id="A0A1B7XCF8"/>
<dbReference type="Proteomes" id="UP000091979">
    <property type="component" value="Unassembled WGS sequence"/>
</dbReference>
<dbReference type="PANTHER" id="PTHR35534:SF1">
    <property type="entry name" value="LARGE RIBOSOMAL SUBUNIT PROTEIN BL32"/>
    <property type="match status" value="1"/>
</dbReference>
<evidence type="ECO:0000256" key="6">
    <source>
        <dbReference type="SAM" id="MobiDB-lite"/>
    </source>
</evidence>
<dbReference type="Pfam" id="PF01783">
    <property type="entry name" value="Ribosomal_L32p"/>
    <property type="match status" value="1"/>
</dbReference>
<dbReference type="InterPro" id="IPR044957">
    <property type="entry name" value="Ribosomal_bL32_bact"/>
</dbReference>
<evidence type="ECO:0000313" key="8">
    <source>
        <dbReference type="Proteomes" id="UP000091979"/>
    </source>
</evidence>
<accession>A0A1B7XCF8</accession>
<gene>
    <name evidence="5" type="primary">rpmF</name>
    <name evidence="7" type="ORF">SP90_09490</name>
</gene>
<organism evidence="7 8">
    <name type="scientific">Halodesulfovibrio spirochaetisodalis</name>
    <dbReference type="NCBI Taxonomy" id="1560234"/>
    <lineage>
        <taxon>Bacteria</taxon>
        <taxon>Pseudomonadati</taxon>
        <taxon>Thermodesulfobacteriota</taxon>
        <taxon>Desulfovibrionia</taxon>
        <taxon>Desulfovibrionales</taxon>
        <taxon>Desulfovibrionaceae</taxon>
        <taxon>Halodesulfovibrio</taxon>
    </lineage>
</organism>
<evidence type="ECO:0000256" key="1">
    <source>
        <dbReference type="ARBA" id="ARBA00008560"/>
    </source>
</evidence>
<reference evidence="7 8" key="1">
    <citation type="submission" date="2015-01" db="EMBL/GenBank/DDBJ databases">
        <title>Desulfovibrio sp. JC271 draft genome sequence.</title>
        <authorList>
            <person name="Shivani Y."/>
            <person name="Subhash Y."/>
            <person name="Sasikala C."/>
            <person name="Ramana C.V."/>
        </authorList>
    </citation>
    <scope>NUCLEOTIDE SEQUENCE [LARGE SCALE GENOMIC DNA]</scope>
    <source>
        <strain evidence="7 8">JC271</strain>
    </source>
</reference>
<evidence type="ECO:0000256" key="4">
    <source>
        <dbReference type="ARBA" id="ARBA00035178"/>
    </source>
</evidence>
<feature type="region of interest" description="Disordered" evidence="6">
    <location>
        <begin position="1"/>
        <end position="20"/>
    </location>
</feature>
<dbReference type="EMBL" id="JXMS01000014">
    <property type="protein sequence ID" value="OBQ51602.1"/>
    <property type="molecule type" value="Genomic_DNA"/>
</dbReference>
<dbReference type="GO" id="GO:0006412">
    <property type="term" value="P:translation"/>
    <property type="evidence" value="ECO:0007669"/>
    <property type="project" value="UniProtKB-UniRule"/>
</dbReference>
<evidence type="ECO:0000313" key="7">
    <source>
        <dbReference type="EMBL" id="OBQ51602.1"/>
    </source>
</evidence>
<dbReference type="RefSeq" id="WP_066854975.1">
    <property type="nucleotide sequence ID" value="NZ_JXMS01000014.1"/>
</dbReference>
<dbReference type="GO" id="GO:0003735">
    <property type="term" value="F:structural constituent of ribosome"/>
    <property type="evidence" value="ECO:0007669"/>
    <property type="project" value="InterPro"/>
</dbReference>
<name>A0A1B7XCF8_9BACT</name>
<dbReference type="PATRIC" id="fig|1560234.3.peg.728"/>
<comment type="similarity">
    <text evidence="1 5">Belongs to the bacterial ribosomal protein bL32 family.</text>
</comment>
<keyword evidence="2 5" id="KW-0689">Ribosomal protein</keyword>
<dbReference type="OrthoDB" id="9801927at2"/>
<protein>
    <recommendedName>
        <fullName evidence="4 5">Large ribosomal subunit protein bL32</fullName>
    </recommendedName>
</protein>
<keyword evidence="8" id="KW-1185">Reference proteome</keyword>
<sequence>MAVAQKRKSKSRKGMRRSHHRVAVPSVVYCECGEAALPHRVCASCGSYNGRQISKDDA</sequence>
<dbReference type="HAMAP" id="MF_00340">
    <property type="entry name" value="Ribosomal_bL32"/>
    <property type="match status" value="1"/>
</dbReference>
<dbReference type="SUPFAM" id="SSF57829">
    <property type="entry name" value="Zn-binding ribosomal proteins"/>
    <property type="match status" value="1"/>
</dbReference>
<dbReference type="NCBIfam" id="TIGR01031">
    <property type="entry name" value="rpmF_bact"/>
    <property type="match status" value="1"/>
</dbReference>
<dbReference type="InterPro" id="IPR002677">
    <property type="entry name" value="Ribosomal_bL32"/>
</dbReference>
<comment type="caution">
    <text evidence="7">The sequence shown here is derived from an EMBL/GenBank/DDBJ whole genome shotgun (WGS) entry which is preliminary data.</text>
</comment>
<evidence type="ECO:0000256" key="2">
    <source>
        <dbReference type="ARBA" id="ARBA00022980"/>
    </source>
</evidence>
<evidence type="ECO:0000256" key="3">
    <source>
        <dbReference type="ARBA" id="ARBA00023274"/>
    </source>
</evidence>
<evidence type="ECO:0000256" key="5">
    <source>
        <dbReference type="HAMAP-Rule" id="MF_00340"/>
    </source>
</evidence>
<proteinExistence type="inferred from homology"/>
<dbReference type="GO" id="GO:0015934">
    <property type="term" value="C:large ribosomal subunit"/>
    <property type="evidence" value="ECO:0007669"/>
    <property type="project" value="InterPro"/>
</dbReference>
<dbReference type="PANTHER" id="PTHR35534">
    <property type="entry name" value="50S RIBOSOMAL PROTEIN L32"/>
    <property type="match status" value="1"/>
</dbReference>
<dbReference type="STRING" id="1560234.SP90_09490"/>
<keyword evidence="3 5" id="KW-0687">Ribonucleoprotein</keyword>